<name>A0A383E168_9ZZZZ</name>
<organism evidence="1">
    <name type="scientific">marine metagenome</name>
    <dbReference type="NCBI Taxonomy" id="408172"/>
    <lineage>
        <taxon>unclassified sequences</taxon>
        <taxon>metagenomes</taxon>
        <taxon>ecological metagenomes</taxon>
    </lineage>
</organism>
<proteinExistence type="predicted"/>
<reference evidence="1" key="1">
    <citation type="submission" date="2018-05" db="EMBL/GenBank/DDBJ databases">
        <authorList>
            <person name="Lanie J.A."/>
            <person name="Ng W.-L."/>
            <person name="Kazmierczak K.M."/>
            <person name="Andrzejewski T.M."/>
            <person name="Davidsen T.M."/>
            <person name="Wayne K.J."/>
            <person name="Tettelin H."/>
            <person name="Glass J.I."/>
            <person name="Rusch D."/>
            <person name="Podicherti R."/>
            <person name="Tsui H.-C.T."/>
            <person name="Winkler M.E."/>
        </authorList>
    </citation>
    <scope>NUCLEOTIDE SEQUENCE</scope>
</reference>
<evidence type="ECO:0000313" key="1">
    <source>
        <dbReference type="EMBL" id="SVE50180.1"/>
    </source>
</evidence>
<dbReference type="EMBL" id="UINC01221728">
    <property type="protein sequence ID" value="SVE50180.1"/>
    <property type="molecule type" value="Genomic_DNA"/>
</dbReference>
<feature type="non-terminal residue" evidence="1">
    <location>
        <position position="59"/>
    </location>
</feature>
<gene>
    <name evidence="1" type="ORF">METZ01_LOCUS503034</name>
</gene>
<accession>A0A383E168</accession>
<dbReference type="AlphaFoldDB" id="A0A383E168"/>
<protein>
    <submittedName>
        <fullName evidence="1">Uncharacterized protein</fullName>
    </submittedName>
</protein>
<sequence length="59" mass="7015">MFKEKLLTSVVCLLFLCAQFFSALADECLDFDNAIDENISYPYPFEKRNDIGLFYDYKW</sequence>